<reference evidence="1" key="1">
    <citation type="submission" date="2021-03" db="EMBL/GenBank/DDBJ databases">
        <title>Draft genome sequence of rust myrtle Austropuccinia psidii MF-1, a brazilian biotype.</title>
        <authorList>
            <person name="Quecine M.C."/>
            <person name="Pachon D.M.R."/>
            <person name="Bonatelli M.L."/>
            <person name="Correr F.H."/>
            <person name="Franceschini L.M."/>
            <person name="Leite T.F."/>
            <person name="Margarido G.R.A."/>
            <person name="Almeida C.A."/>
            <person name="Ferrarezi J.A."/>
            <person name="Labate C.A."/>
        </authorList>
    </citation>
    <scope>NUCLEOTIDE SEQUENCE</scope>
    <source>
        <strain evidence="1">MF-1</strain>
    </source>
</reference>
<gene>
    <name evidence="1" type="ORF">O181_088475</name>
</gene>
<comment type="caution">
    <text evidence="1">The sequence shown here is derived from an EMBL/GenBank/DDBJ whole genome shotgun (WGS) entry which is preliminary data.</text>
</comment>
<keyword evidence="2" id="KW-1185">Reference proteome</keyword>
<evidence type="ECO:0000313" key="2">
    <source>
        <dbReference type="Proteomes" id="UP000765509"/>
    </source>
</evidence>
<evidence type="ECO:0000313" key="1">
    <source>
        <dbReference type="EMBL" id="MBW0548760.1"/>
    </source>
</evidence>
<proteinExistence type="predicted"/>
<dbReference type="AlphaFoldDB" id="A0A9Q3IRK1"/>
<dbReference type="EMBL" id="AVOT02054013">
    <property type="protein sequence ID" value="MBW0548760.1"/>
    <property type="molecule type" value="Genomic_DNA"/>
</dbReference>
<accession>A0A9Q3IRK1</accession>
<name>A0A9Q3IRK1_9BASI</name>
<sequence length="78" mass="8800">MMVWGEICGPIQSKLIIMPPGQQQEIDFIKNVHEPGLLPFMDKMVEVGVAESFKGLTLMEDGALIHTAITNQEWHDQH</sequence>
<protein>
    <recommendedName>
        <fullName evidence="3">Transposase</fullName>
    </recommendedName>
</protein>
<dbReference type="Proteomes" id="UP000765509">
    <property type="component" value="Unassembled WGS sequence"/>
</dbReference>
<dbReference type="OrthoDB" id="5151590at2759"/>
<evidence type="ECO:0008006" key="3">
    <source>
        <dbReference type="Google" id="ProtNLM"/>
    </source>
</evidence>
<organism evidence="1 2">
    <name type="scientific">Austropuccinia psidii MF-1</name>
    <dbReference type="NCBI Taxonomy" id="1389203"/>
    <lineage>
        <taxon>Eukaryota</taxon>
        <taxon>Fungi</taxon>
        <taxon>Dikarya</taxon>
        <taxon>Basidiomycota</taxon>
        <taxon>Pucciniomycotina</taxon>
        <taxon>Pucciniomycetes</taxon>
        <taxon>Pucciniales</taxon>
        <taxon>Sphaerophragmiaceae</taxon>
        <taxon>Austropuccinia</taxon>
    </lineage>
</organism>